<feature type="compositionally biased region" description="Gly residues" evidence="1">
    <location>
        <begin position="400"/>
        <end position="416"/>
    </location>
</feature>
<feature type="compositionally biased region" description="Polar residues" evidence="1">
    <location>
        <begin position="799"/>
        <end position="813"/>
    </location>
</feature>
<feature type="compositionally biased region" description="Acidic residues" evidence="1">
    <location>
        <begin position="489"/>
        <end position="498"/>
    </location>
</feature>
<feature type="region of interest" description="Disordered" evidence="1">
    <location>
        <begin position="360"/>
        <end position="422"/>
    </location>
</feature>
<dbReference type="Proteomes" id="UP001049176">
    <property type="component" value="Chromosome 7"/>
</dbReference>
<evidence type="ECO:0000256" key="1">
    <source>
        <dbReference type="SAM" id="MobiDB-lite"/>
    </source>
</evidence>
<feature type="region of interest" description="Disordered" evidence="1">
    <location>
        <begin position="230"/>
        <end position="269"/>
    </location>
</feature>
<proteinExistence type="predicted"/>
<protein>
    <submittedName>
        <fullName evidence="2">Uncharacterized protein</fullName>
    </submittedName>
</protein>
<gene>
    <name evidence="2" type="ORF">E1B28_010954</name>
</gene>
<feature type="compositionally biased region" description="Acidic residues" evidence="1">
    <location>
        <begin position="116"/>
        <end position="127"/>
    </location>
</feature>
<comment type="caution">
    <text evidence="2">The sequence shown here is derived from an EMBL/GenBank/DDBJ whole genome shotgun (WGS) entry which is preliminary data.</text>
</comment>
<feature type="region of interest" description="Disordered" evidence="1">
    <location>
        <begin position="742"/>
        <end position="834"/>
    </location>
</feature>
<reference evidence="2" key="1">
    <citation type="journal article" date="2021" name="Genome Biol. Evol.">
        <title>The assembled and annotated genome of the fairy-ring fungus Marasmius oreades.</title>
        <authorList>
            <person name="Hiltunen M."/>
            <person name="Ament-Velasquez S.L."/>
            <person name="Johannesson H."/>
        </authorList>
    </citation>
    <scope>NUCLEOTIDE SEQUENCE</scope>
    <source>
        <strain evidence="2">03SP1</strain>
    </source>
</reference>
<dbReference type="GeneID" id="66080029"/>
<keyword evidence="3" id="KW-1185">Reference proteome</keyword>
<feature type="compositionally biased region" description="Low complexity" evidence="1">
    <location>
        <begin position="194"/>
        <end position="205"/>
    </location>
</feature>
<name>A0A9P7UPQ0_9AGAR</name>
<feature type="region of interest" description="Disordered" evidence="1">
    <location>
        <begin position="94"/>
        <end position="127"/>
    </location>
</feature>
<organism evidence="2 3">
    <name type="scientific">Marasmius oreades</name>
    <name type="common">fairy-ring Marasmius</name>
    <dbReference type="NCBI Taxonomy" id="181124"/>
    <lineage>
        <taxon>Eukaryota</taxon>
        <taxon>Fungi</taxon>
        <taxon>Dikarya</taxon>
        <taxon>Basidiomycota</taxon>
        <taxon>Agaricomycotina</taxon>
        <taxon>Agaricomycetes</taxon>
        <taxon>Agaricomycetidae</taxon>
        <taxon>Agaricales</taxon>
        <taxon>Marasmiineae</taxon>
        <taxon>Marasmiaceae</taxon>
        <taxon>Marasmius</taxon>
    </lineage>
</organism>
<feature type="compositionally biased region" description="Polar residues" evidence="1">
    <location>
        <begin position="297"/>
        <end position="306"/>
    </location>
</feature>
<evidence type="ECO:0000313" key="3">
    <source>
        <dbReference type="Proteomes" id="UP001049176"/>
    </source>
</evidence>
<dbReference type="KEGG" id="more:E1B28_010954"/>
<feature type="compositionally biased region" description="Polar residues" evidence="1">
    <location>
        <begin position="770"/>
        <end position="788"/>
    </location>
</feature>
<feature type="region of interest" description="Disordered" evidence="1">
    <location>
        <begin position="429"/>
        <end position="448"/>
    </location>
</feature>
<sequence>MSQSILASNQSHNIPLFSISQAVSNLQSTANSFHASDNAHASTSGTAFRAPAHKHAHHLHSIPPREKSTRTLIIDHMLWVHGRTRFAQARAELGMTDRTGGPSSSNYQHRYRPENYEEEDEIASDGEDVEVLKARSSPHDEDEETRLRRQDLPLARNLRLRAEGLEKVVTSMLVQLPPVNPIIDDDLDDPPTSPNAVSSASSSRPQHQHTLPNGVRLRLALATVINDLFSRQTPPQPYRHKASSPSTSRETPNEETTSEEAGPSSSFLPPALSLLSPVSAYSRSHPHHDFSLARDYVQSQHTPSSSRTERPSKPNARVRAFYQSGADPDTANSPPGLRCPRHLHTSCEICVEAKSNLRPLSVSGHKQPNPGSMGPPGTSFVNGTGSTWNSWKGTPIGIAPDGGGVSGWQDGGGIGSGLLKPGIHGTVLRRKSRDGGIPNEGNSSNGRGITKLSELIPRFLRLSALVAAELGREVREAREVEGALVDSGESSDSEDEGDGGGGDGEGGVDGATSDARAEGSRSASRAQLHNRSYLHALRPSREWYLLLAGLLTRAALQGYLSAGWRGTDAVECLMTIGLGIRPDTGVEDPDAEWEGFEPDELPNLIDSVRMLFPTGMSKTHAAEEYEAEMNERLRKFIDIPLSTPDLSTHMEDLAWQYPAEAIERAAVRFCEAMAKWRGTPELETKPSNRKPPEPTSDELTMTIESLVHSNPSSPSGPHLVQRTHHHKRKPIIELYFLQPTDANHHLSSPLQPPSTGYPQPPPQFLSPSSVDHTSSVPTSIQSLQNIPSGMTPAMLMGTRPSTWDWTESSSTRGSTKRPHVEEDLGNSSKRYRGS</sequence>
<dbReference type="OrthoDB" id="2534923at2759"/>
<dbReference type="AlphaFoldDB" id="A0A9P7UPQ0"/>
<feature type="region of interest" description="Disordered" evidence="1">
    <location>
        <begin position="181"/>
        <end position="210"/>
    </location>
</feature>
<feature type="compositionally biased region" description="Polar residues" evidence="1">
    <location>
        <begin position="379"/>
        <end position="392"/>
    </location>
</feature>
<dbReference type="EMBL" id="CM032187">
    <property type="protein sequence ID" value="KAG7089255.1"/>
    <property type="molecule type" value="Genomic_DNA"/>
</dbReference>
<dbReference type="RefSeq" id="XP_043005725.1">
    <property type="nucleotide sequence ID" value="XM_043155941.1"/>
</dbReference>
<feature type="region of interest" description="Disordered" evidence="1">
    <location>
        <begin position="296"/>
        <end position="316"/>
    </location>
</feature>
<accession>A0A9P7UPQ0</accession>
<feature type="region of interest" description="Disordered" evidence="1">
    <location>
        <begin position="477"/>
        <end position="524"/>
    </location>
</feature>
<feature type="compositionally biased region" description="Gly residues" evidence="1">
    <location>
        <begin position="499"/>
        <end position="509"/>
    </location>
</feature>
<evidence type="ECO:0000313" key="2">
    <source>
        <dbReference type="EMBL" id="KAG7089255.1"/>
    </source>
</evidence>